<dbReference type="RefSeq" id="WP_173237479.1">
    <property type="nucleotide sequence ID" value="NZ_AP022839.1"/>
</dbReference>
<dbReference type="InterPro" id="IPR028098">
    <property type="entry name" value="Glyco_trans_4-like_N"/>
</dbReference>
<dbReference type="SUPFAM" id="SSF53756">
    <property type="entry name" value="UDP-Glycosyltransferase/glycogen phosphorylase"/>
    <property type="match status" value="1"/>
</dbReference>
<protein>
    <recommendedName>
        <fullName evidence="5">Glycosyltransferase</fullName>
    </recommendedName>
</protein>
<dbReference type="Pfam" id="PF13439">
    <property type="entry name" value="Glyco_transf_4"/>
    <property type="match status" value="1"/>
</dbReference>
<dbReference type="Proteomes" id="UP000502894">
    <property type="component" value="Chromosome"/>
</dbReference>
<dbReference type="AlphaFoldDB" id="A0A6F8T761"/>
<dbReference type="KEGG" id="lant:TUM19329_24140"/>
<dbReference type="PANTHER" id="PTHR45947">
    <property type="entry name" value="SULFOQUINOVOSYL TRANSFERASE SQD2"/>
    <property type="match status" value="1"/>
</dbReference>
<organism evidence="3 4">
    <name type="scientific">Legionella antarctica</name>
    <dbReference type="NCBI Taxonomy" id="2708020"/>
    <lineage>
        <taxon>Bacteria</taxon>
        <taxon>Pseudomonadati</taxon>
        <taxon>Pseudomonadota</taxon>
        <taxon>Gammaproteobacteria</taxon>
        <taxon>Legionellales</taxon>
        <taxon>Legionellaceae</taxon>
        <taxon>Legionella</taxon>
    </lineage>
</organism>
<evidence type="ECO:0000313" key="3">
    <source>
        <dbReference type="EMBL" id="BCA96053.1"/>
    </source>
</evidence>
<dbReference type="GO" id="GO:0016757">
    <property type="term" value="F:glycosyltransferase activity"/>
    <property type="evidence" value="ECO:0007669"/>
    <property type="project" value="InterPro"/>
</dbReference>
<dbReference type="EMBL" id="AP022839">
    <property type="protein sequence ID" value="BCA96053.1"/>
    <property type="molecule type" value="Genomic_DNA"/>
</dbReference>
<evidence type="ECO:0008006" key="5">
    <source>
        <dbReference type="Google" id="ProtNLM"/>
    </source>
</evidence>
<name>A0A6F8T761_9GAMM</name>
<sequence>MTKKKLSIFIVAETFPPEVNGAARFGQRLAEGLSKKGHDVSVIAPCSTKGTSHTTTNHGYTEFRLKSHSVITHTTFRVCFPWQVKRLIKQIFEEKSPDIVHVQCHFSLGRLAIKEAKIRKIPVVATIHVMPDNIAPFLPLPQNMKKWFIRYLCRDTEKVLSNVDVITAPTQLAIQHLSKNVTIEGIIAVSNGIDPGLYELREHEVSMKNDNPTVLFVGRLAQEKNIDVLIKAIAKLSASMKITLEIIGEGELHDELRQLASLSWATITSPLKVGFGHD</sequence>
<gene>
    <name evidence="3" type="ORF">TUM19329_24140</name>
</gene>
<reference evidence="3" key="1">
    <citation type="journal article" date="2020" name="Microbiol. Resour. Announc.">
        <title>Complete Genome Sequence of Novel Psychrotolerant Legionella Strain TUM19329, Isolated from Antarctic Lake Sediment.</title>
        <authorList>
            <person name="Shimada S."/>
            <person name="Nakai R."/>
            <person name="Aoki K."/>
            <person name="Shimoeda N."/>
            <person name="Ohno G."/>
            <person name="Miyazaki Y."/>
            <person name="Kudoh S."/>
            <person name="Imura S."/>
            <person name="Watanabe K."/>
            <person name="Ishii Y."/>
            <person name="Tateda K."/>
        </authorList>
    </citation>
    <scope>NUCLEOTIDE SEQUENCE [LARGE SCALE GENOMIC DNA]</scope>
    <source>
        <strain evidence="3">TUM19329</strain>
    </source>
</reference>
<evidence type="ECO:0000259" key="1">
    <source>
        <dbReference type="Pfam" id="PF00534"/>
    </source>
</evidence>
<dbReference type="InterPro" id="IPR050194">
    <property type="entry name" value="Glycosyltransferase_grp1"/>
</dbReference>
<accession>A0A6F8T761</accession>
<feature type="domain" description="Glycosyl transferase family 1" evidence="1">
    <location>
        <begin position="208"/>
        <end position="260"/>
    </location>
</feature>
<keyword evidence="4" id="KW-1185">Reference proteome</keyword>
<feature type="domain" description="Glycosyltransferase subfamily 4-like N-terminal" evidence="2">
    <location>
        <begin position="19"/>
        <end position="195"/>
    </location>
</feature>
<proteinExistence type="predicted"/>
<evidence type="ECO:0000313" key="4">
    <source>
        <dbReference type="Proteomes" id="UP000502894"/>
    </source>
</evidence>
<evidence type="ECO:0000259" key="2">
    <source>
        <dbReference type="Pfam" id="PF13439"/>
    </source>
</evidence>
<dbReference type="PANTHER" id="PTHR45947:SF3">
    <property type="entry name" value="SULFOQUINOVOSYL TRANSFERASE SQD2"/>
    <property type="match status" value="1"/>
</dbReference>
<dbReference type="InterPro" id="IPR001296">
    <property type="entry name" value="Glyco_trans_1"/>
</dbReference>
<dbReference type="Pfam" id="PF00534">
    <property type="entry name" value="Glycos_transf_1"/>
    <property type="match status" value="1"/>
</dbReference>
<dbReference type="Gene3D" id="3.40.50.2000">
    <property type="entry name" value="Glycogen Phosphorylase B"/>
    <property type="match status" value="2"/>
</dbReference>